<gene>
    <name evidence="3" type="ORF">BDV26DRAFT_301363</name>
</gene>
<dbReference type="OrthoDB" id="5126814at2759"/>
<feature type="domain" description="F-box" evidence="2">
    <location>
        <begin position="5"/>
        <end position="45"/>
    </location>
</feature>
<dbReference type="SMART" id="SM00256">
    <property type="entry name" value="FBOX"/>
    <property type="match status" value="1"/>
</dbReference>
<evidence type="ECO:0000313" key="3">
    <source>
        <dbReference type="EMBL" id="KAE8373026.1"/>
    </source>
</evidence>
<evidence type="ECO:0000256" key="1">
    <source>
        <dbReference type="SAM" id="MobiDB-lite"/>
    </source>
</evidence>
<feature type="compositionally biased region" description="Polar residues" evidence="1">
    <location>
        <begin position="493"/>
        <end position="503"/>
    </location>
</feature>
<accession>A0A5N7AUN3</accession>
<feature type="region of interest" description="Disordered" evidence="1">
    <location>
        <begin position="484"/>
        <end position="514"/>
    </location>
</feature>
<name>A0A5N7AUN3_9EURO</name>
<dbReference type="Pfam" id="PF12937">
    <property type="entry name" value="F-box-like"/>
    <property type="match status" value="1"/>
</dbReference>
<dbReference type="Gene3D" id="1.20.1280.50">
    <property type="match status" value="1"/>
</dbReference>
<dbReference type="InterPro" id="IPR001810">
    <property type="entry name" value="F-box_dom"/>
</dbReference>
<protein>
    <recommendedName>
        <fullName evidence="2">F-box domain-containing protein</fullName>
    </recommendedName>
</protein>
<organism evidence="3 4">
    <name type="scientific">Aspergillus bertholletiae</name>
    <dbReference type="NCBI Taxonomy" id="1226010"/>
    <lineage>
        <taxon>Eukaryota</taxon>
        <taxon>Fungi</taxon>
        <taxon>Dikarya</taxon>
        <taxon>Ascomycota</taxon>
        <taxon>Pezizomycotina</taxon>
        <taxon>Eurotiomycetes</taxon>
        <taxon>Eurotiomycetidae</taxon>
        <taxon>Eurotiales</taxon>
        <taxon>Aspergillaceae</taxon>
        <taxon>Aspergillus</taxon>
        <taxon>Aspergillus subgen. Circumdati</taxon>
    </lineage>
</organism>
<dbReference type="Proteomes" id="UP000326198">
    <property type="component" value="Unassembled WGS sequence"/>
</dbReference>
<sequence>MAACLPLEIIQSILLHVDVETYVAARQTCCSWRYAASAPYMLRKALQQVPVSIPPTINTLTPDQWTMYFTQIAHLNLLHCRQDIQKSVTQRDLPKECSPTTVVGTSTDGRKLVSLKGGRATVYERINETSPWEYSRGLTLSSQWTSVARALLEGGAAGCMSINQRYAKRNVAVSSRGDLIAVGLGRTIQIYSLRKDQNLLSPAEYVLGQDNSLAGTATTIRGHYEDTDGAVDSLEFADDDTLLRISINREKTIHQPTRVRYLGCPDVAHNQPDLDYWRENIHRIYLDSAALSVALAGQDEYRLIFRGLRLLPPSFPGTQQQQQEEQQEEEEDQQTSPPKPRYFVASLQSGVIHSYCIGLATPLTSNCPQTVKVHRLLPSAYFRPGDGITGTTTRTEELPPLNPPLPSSRCDEQHITYNLLDTVPRWNAANLPSATFPSPLLSISPDNKILTLYEPSGNYSPAIVSGGSLYVYCLGNCQPVYQPGPQRFKRPTQKTSLPHQQASGPEDKFSIDARYPPPDIAPSWPFLLDKMPVDIDCLEVKHSAHDDAAVNSKGCAYTITARSGRQVLEWQMSA</sequence>
<proteinExistence type="predicted"/>
<dbReference type="SUPFAM" id="SSF81383">
    <property type="entry name" value="F-box domain"/>
    <property type="match status" value="1"/>
</dbReference>
<feature type="region of interest" description="Disordered" evidence="1">
    <location>
        <begin position="314"/>
        <end position="341"/>
    </location>
</feature>
<dbReference type="EMBL" id="ML736331">
    <property type="protein sequence ID" value="KAE8373026.1"/>
    <property type="molecule type" value="Genomic_DNA"/>
</dbReference>
<keyword evidence="4" id="KW-1185">Reference proteome</keyword>
<dbReference type="AlphaFoldDB" id="A0A5N7AUN3"/>
<dbReference type="InterPro" id="IPR036047">
    <property type="entry name" value="F-box-like_dom_sf"/>
</dbReference>
<reference evidence="3 4" key="1">
    <citation type="submission" date="2019-04" db="EMBL/GenBank/DDBJ databases">
        <title>Friends and foes A comparative genomics studyof 23 Aspergillus species from section Flavi.</title>
        <authorList>
            <consortium name="DOE Joint Genome Institute"/>
            <person name="Kjaerbolling I."/>
            <person name="Vesth T."/>
            <person name="Frisvad J.C."/>
            <person name="Nybo J.L."/>
            <person name="Theobald S."/>
            <person name="Kildgaard S."/>
            <person name="Isbrandt T."/>
            <person name="Kuo A."/>
            <person name="Sato A."/>
            <person name="Lyhne E.K."/>
            <person name="Kogle M.E."/>
            <person name="Wiebenga A."/>
            <person name="Kun R.S."/>
            <person name="Lubbers R.J."/>
            <person name="Makela M.R."/>
            <person name="Barry K."/>
            <person name="Chovatia M."/>
            <person name="Clum A."/>
            <person name="Daum C."/>
            <person name="Haridas S."/>
            <person name="He G."/>
            <person name="LaButti K."/>
            <person name="Lipzen A."/>
            <person name="Mondo S."/>
            <person name="Riley R."/>
            <person name="Salamov A."/>
            <person name="Simmons B.A."/>
            <person name="Magnuson J.K."/>
            <person name="Henrissat B."/>
            <person name="Mortensen U.H."/>
            <person name="Larsen T.O."/>
            <person name="Devries R.P."/>
            <person name="Grigoriev I.V."/>
            <person name="Machida M."/>
            <person name="Baker S.E."/>
            <person name="Andersen M.R."/>
        </authorList>
    </citation>
    <scope>NUCLEOTIDE SEQUENCE [LARGE SCALE GENOMIC DNA]</scope>
    <source>
        <strain evidence="3 4">IBT 29228</strain>
    </source>
</reference>
<dbReference type="CDD" id="cd09917">
    <property type="entry name" value="F-box_SF"/>
    <property type="match status" value="1"/>
</dbReference>
<evidence type="ECO:0000259" key="2">
    <source>
        <dbReference type="SMART" id="SM00256"/>
    </source>
</evidence>
<evidence type="ECO:0000313" key="4">
    <source>
        <dbReference type="Proteomes" id="UP000326198"/>
    </source>
</evidence>